<dbReference type="Gene3D" id="2.60.120.430">
    <property type="entry name" value="Galactose-binding lectin"/>
    <property type="match status" value="1"/>
</dbReference>
<evidence type="ECO:0000256" key="1">
    <source>
        <dbReference type="ARBA" id="ARBA00022999"/>
    </source>
</evidence>
<dbReference type="AlphaFoldDB" id="A0A8J2U4R1"/>
<feature type="domain" description="Pesticidal crystal protein Cry22Aa Ig-like" evidence="3">
    <location>
        <begin position="45"/>
        <end position="114"/>
    </location>
</feature>
<dbReference type="Gene3D" id="2.60.40.10">
    <property type="entry name" value="Immunoglobulins"/>
    <property type="match status" value="2"/>
</dbReference>
<gene>
    <name evidence="4" type="ORF">GCM10011369_16730</name>
</gene>
<dbReference type="InterPro" id="IPR008969">
    <property type="entry name" value="CarboxyPept-like_regulatory"/>
</dbReference>
<organism evidence="4 5">
    <name type="scientific">Neiella marina</name>
    <dbReference type="NCBI Taxonomy" id="508461"/>
    <lineage>
        <taxon>Bacteria</taxon>
        <taxon>Pseudomonadati</taxon>
        <taxon>Pseudomonadota</taxon>
        <taxon>Gammaproteobacteria</taxon>
        <taxon>Alteromonadales</taxon>
        <taxon>Echinimonadaceae</taxon>
        <taxon>Neiella</taxon>
    </lineage>
</organism>
<dbReference type="PANTHER" id="PTHR15127:SF32">
    <property type="entry name" value="HEAVYWEIGHT, ISOFORM A"/>
    <property type="match status" value="1"/>
</dbReference>
<dbReference type="OrthoDB" id="5620247at2"/>
<keyword evidence="5" id="KW-1185">Reference proteome</keyword>
<dbReference type="InterPro" id="IPR032179">
    <property type="entry name" value="Cry22Aa_Ig-like"/>
</dbReference>
<feature type="signal peptide" evidence="2">
    <location>
        <begin position="1"/>
        <end position="23"/>
    </location>
</feature>
<sequence length="787" mass="82448">MNYQHSLTAAALLSLLAAGCGSGSDSTPPSSAGDTVANDTLAPVISLIGESTMTITVGDDFSDPGSTVSDNVDSDLVAVASGAVDNMTPGSYVITYMVSDVAGNEATATRTVVVEAAPISDSEAPVITLNGESSMTLLVGNDYQEPGATVTDNVDTGLVAAIAGSVDTTTAGTYTVTYSVSDAAGNQATATRTVIVNEVVLVPPPIEGNAYLFHSLNDDSYYFEYWGDTWGTNTQYTDQPADTTYAKALELTKSASWGTVVAWGNDAARPENFIDVSAYTHARFKVKSDTFTGVQVFVQSASEPELNVSYDFAQGTDLGNGWTEMEVLLSGVTDMTWFSLNFIGDSGTVLLADLYFTTLEQEDAGGPAMAAPMSPQFSDEEVVVLYSDSLTQDSFIGVWRADWWNAPLYSEGDIGGDHYAQYEITAGGTEGGVAGLEYGFEIAPLDASAKTTWNFDMYVESGIRQISLQLVSTDGGATYVINNPATDTWVSWDIFYSEMTNNAGGVLNPGTLQAIGIQLWGDAGQSVYLDNIYFSGESLMYDLSVTVTDQSDSPVVGAVVSVGNVSATSDASGLATLTLPEGDHKVVVNAPGYGVANATQALNGGNSSLAISIVAENPGPVTAAPVPTVANEDALVLYSDALAVDKPIMNWADNWWNAPTFSEVVVGGDNIAKLQIIPEGTAGGVVGIQYGIESGALDASMAAGIRFDMFATSGITQATFQVVPSGGDAGVYTLPSLTTGQWVTVDIPFSTMINGDSLDTANLAQYGVQLWGTTSDALYLDNIYFYK</sequence>
<evidence type="ECO:0000259" key="3">
    <source>
        <dbReference type="Pfam" id="PF16403"/>
    </source>
</evidence>
<dbReference type="Pfam" id="PF13620">
    <property type="entry name" value="CarboxypepD_reg"/>
    <property type="match status" value="1"/>
</dbReference>
<dbReference type="InterPro" id="IPR051846">
    <property type="entry name" value="SH2_domain_adapters"/>
</dbReference>
<dbReference type="EMBL" id="BMDX01000006">
    <property type="protein sequence ID" value="GGA75520.1"/>
    <property type="molecule type" value="Genomic_DNA"/>
</dbReference>
<dbReference type="Gene3D" id="2.60.40.1120">
    <property type="entry name" value="Carboxypeptidase-like, regulatory domain"/>
    <property type="match status" value="1"/>
</dbReference>
<dbReference type="SUPFAM" id="SSF49464">
    <property type="entry name" value="Carboxypeptidase regulatory domain-like"/>
    <property type="match status" value="1"/>
</dbReference>
<proteinExistence type="predicted"/>
<dbReference type="RefSeq" id="WP_158100518.1">
    <property type="nucleotide sequence ID" value="NZ_BMDX01000006.1"/>
</dbReference>
<evidence type="ECO:0000313" key="4">
    <source>
        <dbReference type="EMBL" id="GGA75520.1"/>
    </source>
</evidence>
<dbReference type="Proteomes" id="UP000619743">
    <property type="component" value="Unassembled WGS sequence"/>
</dbReference>
<accession>A0A8J2U4R1</accession>
<dbReference type="Pfam" id="PF16403">
    <property type="entry name" value="Bact_surface_Ig-like"/>
    <property type="match status" value="2"/>
</dbReference>
<comment type="caution">
    <text evidence="4">The sequence shown here is derived from an EMBL/GenBank/DDBJ whole genome shotgun (WGS) entry which is preliminary data.</text>
</comment>
<evidence type="ECO:0000256" key="2">
    <source>
        <dbReference type="SAM" id="SignalP"/>
    </source>
</evidence>
<keyword evidence="2" id="KW-0732">Signal</keyword>
<dbReference type="InterPro" id="IPR008979">
    <property type="entry name" value="Galactose-bd-like_sf"/>
</dbReference>
<dbReference type="GO" id="GO:0001784">
    <property type="term" value="F:phosphotyrosine residue binding"/>
    <property type="evidence" value="ECO:0007669"/>
    <property type="project" value="TreeGrafter"/>
</dbReference>
<dbReference type="SUPFAM" id="SSF49785">
    <property type="entry name" value="Galactose-binding domain-like"/>
    <property type="match status" value="2"/>
</dbReference>
<keyword evidence="1" id="KW-0727">SH2 domain</keyword>
<evidence type="ECO:0000313" key="5">
    <source>
        <dbReference type="Proteomes" id="UP000619743"/>
    </source>
</evidence>
<dbReference type="InterPro" id="IPR013783">
    <property type="entry name" value="Ig-like_fold"/>
</dbReference>
<dbReference type="PANTHER" id="PTHR15127">
    <property type="entry name" value="HEAVYWEIGHT, ISOFORM A"/>
    <property type="match status" value="1"/>
</dbReference>
<name>A0A8J2U4R1_9GAMM</name>
<feature type="domain" description="Pesticidal crystal protein Cry22Aa Ig-like" evidence="3">
    <location>
        <begin position="127"/>
        <end position="196"/>
    </location>
</feature>
<feature type="chain" id="PRO_5035208554" description="Pesticidal crystal protein Cry22Aa Ig-like domain-containing protein" evidence="2">
    <location>
        <begin position="24"/>
        <end position="787"/>
    </location>
</feature>
<reference evidence="5" key="1">
    <citation type="journal article" date="2019" name="Int. J. Syst. Evol. Microbiol.">
        <title>The Global Catalogue of Microorganisms (GCM) 10K type strain sequencing project: providing services to taxonomists for standard genome sequencing and annotation.</title>
        <authorList>
            <consortium name="The Broad Institute Genomics Platform"/>
            <consortium name="The Broad Institute Genome Sequencing Center for Infectious Disease"/>
            <person name="Wu L."/>
            <person name="Ma J."/>
        </authorList>
    </citation>
    <scope>NUCLEOTIDE SEQUENCE [LARGE SCALE GENOMIC DNA]</scope>
    <source>
        <strain evidence="5">CGMCC 1.10130</strain>
    </source>
</reference>
<protein>
    <recommendedName>
        <fullName evidence="3">Pesticidal crystal protein Cry22Aa Ig-like domain-containing protein</fullName>
    </recommendedName>
</protein>